<keyword evidence="2" id="KW-0812">Transmembrane</keyword>
<dbReference type="OrthoDB" id="847067at2759"/>
<organism evidence="3 4">
    <name type="scientific">Arabidopsis suecica</name>
    <name type="common">Swedish thale-cress</name>
    <name type="synonym">Cardaminopsis suecica</name>
    <dbReference type="NCBI Taxonomy" id="45249"/>
    <lineage>
        <taxon>Eukaryota</taxon>
        <taxon>Viridiplantae</taxon>
        <taxon>Streptophyta</taxon>
        <taxon>Embryophyta</taxon>
        <taxon>Tracheophyta</taxon>
        <taxon>Spermatophyta</taxon>
        <taxon>Magnoliopsida</taxon>
        <taxon>eudicotyledons</taxon>
        <taxon>Gunneridae</taxon>
        <taxon>Pentapetalae</taxon>
        <taxon>rosids</taxon>
        <taxon>malvids</taxon>
        <taxon>Brassicales</taxon>
        <taxon>Brassicaceae</taxon>
        <taxon>Camelineae</taxon>
        <taxon>Arabidopsis</taxon>
    </lineage>
</organism>
<comment type="caution">
    <text evidence="3">The sequence shown here is derived from an EMBL/GenBank/DDBJ whole genome shotgun (WGS) entry which is preliminary data.</text>
</comment>
<protein>
    <recommendedName>
        <fullName evidence="5">Transmembrane protein</fullName>
    </recommendedName>
</protein>
<evidence type="ECO:0000313" key="3">
    <source>
        <dbReference type="EMBL" id="KAG7659938.1"/>
    </source>
</evidence>
<reference evidence="3 4" key="1">
    <citation type="submission" date="2020-12" db="EMBL/GenBank/DDBJ databases">
        <title>Concerted genomic and epigenomic changes stabilize Arabidopsis allopolyploids.</title>
        <authorList>
            <person name="Chen Z."/>
        </authorList>
    </citation>
    <scope>NUCLEOTIDE SEQUENCE [LARGE SCALE GENOMIC DNA]</scope>
    <source>
        <strain evidence="3">As9502</strain>
        <tissue evidence="3">Leaf</tissue>
    </source>
</reference>
<name>A0A8T2HIS6_ARASU</name>
<evidence type="ECO:0008006" key="5">
    <source>
        <dbReference type="Google" id="ProtNLM"/>
    </source>
</evidence>
<dbReference type="AlphaFoldDB" id="A0A8T2HIS6"/>
<dbReference type="Proteomes" id="UP000694251">
    <property type="component" value="Chromosome 1"/>
</dbReference>
<sequence>MQMGYENPRTMYGVIITVYVDRQTTTVRSFQGRQKNDEGERFIERTWKRGIGKIRGYDRRANLLAYIRQKRAESLTGDSKCDVVESDNKPERLSPSPKKKKRRWIRRMMSKFRLPFLRPFRRKNRTWRYRHFDPDEEEGDARSKAKHNSDIWVLHLFLSVFLIYTFLTKDCSMFF</sequence>
<evidence type="ECO:0000256" key="1">
    <source>
        <dbReference type="SAM" id="MobiDB-lite"/>
    </source>
</evidence>
<gene>
    <name evidence="3" type="ORF">ISN44_As01g067470</name>
</gene>
<keyword evidence="4" id="KW-1185">Reference proteome</keyword>
<evidence type="ECO:0000256" key="2">
    <source>
        <dbReference type="SAM" id="Phobius"/>
    </source>
</evidence>
<keyword evidence="2" id="KW-1133">Transmembrane helix</keyword>
<proteinExistence type="predicted"/>
<dbReference type="SMR" id="A0A8T2HIS6"/>
<feature type="compositionally biased region" description="Basic and acidic residues" evidence="1">
    <location>
        <begin position="79"/>
        <end position="92"/>
    </location>
</feature>
<dbReference type="EMBL" id="JAEFBJ010000001">
    <property type="protein sequence ID" value="KAG7659938.1"/>
    <property type="molecule type" value="Genomic_DNA"/>
</dbReference>
<keyword evidence="2" id="KW-0472">Membrane</keyword>
<feature type="transmembrane region" description="Helical" evidence="2">
    <location>
        <begin position="151"/>
        <end position="167"/>
    </location>
</feature>
<evidence type="ECO:0000313" key="4">
    <source>
        <dbReference type="Proteomes" id="UP000694251"/>
    </source>
</evidence>
<accession>A0A8T2HIS6</accession>
<feature type="region of interest" description="Disordered" evidence="1">
    <location>
        <begin position="78"/>
        <end position="100"/>
    </location>
</feature>